<accession>A0ABW5BP20</accession>
<comment type="caution">
    <text evidence="1">The sequence shown here is derived from an EMBL/GenBank/DDBJ whole genome shotgun (WGS) entry which is preliminary data.</text>
</comment>
<organism evidence="1 2">
    <name type="scientific">Kiloniella antarctica</name>
    <dbReference type="NCBI Taxonomy" id="1550907"/>
    <lineage>
        <taxon>Bacteria</taxon>
        <taxon>Pseudomonadati</taxon>
        <taxon>Pseudomonadota</taxon>
        <taxon>Alphaproteobacteria</taxon>
        <taxon>Rhodospirillales</taxon>
        <taxon>Kiloniellaceae</taxon>
        <taxon>Kiloniella</taxon>
    </lineage>
</organism>
<gene>
    <name evidence="1" type="ORF">ACFSKO_13275</name>
</gene>
<sequence>MFKQIIAEARQEIKGDFAPKPYRKKRKPRCPHCTAYMQRSRVEGKRSWNCQRHGFVRFIKAQTEAIA</sequence>
<keyword evidence="2" id="KW-1185">Reference proteome</keyword>
<evidence type="ECO:0000313" key="2">
    <source>
        <dbReference type="Proteomes" id="UP001597294"/>
    </source>
</evidence>
<evidence type="ECO:0000313" key="1">
    <source>
        <dbReference type="EMBL" id="MFD2206598.1"/>
    </source>
</evidence>
<dbReference type="RefSeq" id="WP_380252387.1">
    <property type="nucleotide sequence ID" value="NZ_JBHUII010000006.1"/>
</dbReference>
<dbReference type="EMBL" id="JBHUII010000006">
    <property type="protein sequence ID" value="MFD2206598.1"/>
    <property type="molecule type" value="Genomic_DNA"/>
</dbReference>
<protein>
    <recommendedName>
        <fullName evidence="3">Transposase</fullName>
    </recommendedName>
</protein>
<dbReference type="Proteomes" id="UP001597294">
    <property type="component" value="Unassembled WGS sequence"/>
</dbReference>
<proteinExistence type="predicted"/>
<name>A0ABW5BP20_9PROT</name>
<reference evidence="2" key="1">
    <citation type="journal article" date="2019" name="Int. J. Syst. Evol. Microbiol.">
        <title>The Global Catalogue of Microorganisms (GCM) 10K type strain sequencing project: providing services to taxonomists for standard genome sequencing and annotation.</title>
        <authorList>
            <consortium name="The Broad Institute Genomics Platform"/>
            <consortium name="The Broad Institute Genome Sequencing Center for Infectious Disease"/>
            <person name="Wu L."/>
            <person name="Ma J."/>
        </authorList>
    </citation>
    <scope>NUCLEOTIDE SEQUENCE [LARGE SCALE GENOMIC DNA]</scope>
    <source>
        <strain evidence="2">CGMCC 4.7192</strain>
    </source>
</reference>
<evidence type="ECO:0008006" key="3">
    <source>
        <dbReference type="Google" id="ProtNLM"/>
    </source>
</evidence>